<protein>
    <submittedName>
        <fullName evidence="1">Uncharacterized protein</fullName>
    </submittedName>
</protein>
<dbReference type="AlphaFoldDB" id="A0A0D3DQV3"/>
<evidence type="ECO:0000313" key="1">
    <source>
        <dbReference type="EnsemblPlants" id="Bo8g071160.1"/>
    </source>
</evidence>
<reference evidence="1 2" key="1">
    <citation type="journal article" date="2014" name="Genome Biol.">
        <title>Transcriptome and methylome profiling reveals relics of genome dominance in the mesopolyploid Brassica oleracea.</title>
        <authorList>
            <person name="Parkin I.A."/>
            <person name="Koh C."/>
            <person name="Tang H."/>
            <person name="Robinson S.J."/>
            <person name="Kagale S."/>
            <person name="Clarke W.E."/>
            <person name="Town C.D."/>
            <person name="Nixon J."/>
            <person name="Krishnakumar V."/>
            <person name="Bidwell S.L."/>
            <person name="Denoeud F."/>
            <person name="Belcram H."/>
            <person name="Links M.G."/>
            <person name="Just J."/>
            <person name="Clarke C."/>
            <person name="Bender T."/>
            <person name="Huebert T."/>
            <person name="Mason A.S."/>
            <person name="Pires J.C."/>
            <person name="Barker G."/>
            <person name="Moore J."/>
            <person name="Walley P.G."/>
            <person name="Manoli S."/>
            <person name="Batley J."/>
            <person name="Edwards D."/>
            <person name="Nelson M.N."/>
            <person name="Wang X."/>
            <person name="Paterson A.H."/>
            <person name="King G."/>
            <person name="Bancroft I."/>
            <person name="Chalhoub B."/>
            <person name="Sharpe A.G."/>
        </authorList>
    </citation>
    <scope>NUCLEOTIDE SEQUENCE</scope>
    <source>
        <strain evidence="1 2">cv. TO1000</strain>
    </source>
</reference>
<dbReference type="Proteomes" id="UP000032141">
    <property type="component" value="Chromosome C8"/>
</dbReference>
<dbReference type="Gramene" id="Bo8g071160.1">
    <property type="protein sequence ID" value="Bo8g071160.1"/>
    <property type="gene ID" value="Bo8g071160"/>
</dbReference>
<dbReference type="EnsemblPlants" id="Bo8g071160.1">
    <property type="protein sequence ID" value="Bo8g071160.1"/>
    <property type="gene ID" value="Bo8g071160"/>
</dbReference>
<organism evidence="1 2">
    <name type="scientific">Brassica oleracea var. oleracea</name>
    <dbReference type="NCBI Taxonomy" id="109376"/>
    <lineage>
        <taxon>Eukaryota</taxon>
        <taxon>Viridiplantae</taxon>
        <taxon>Streptophyta</taxon>
        <taxon>Embryophyta</taxon>
        <taxon>Tracheophyta</taxon>
        <taxon>Spermatophyta</taxon>
        <taxon>Magnoliopsida</taxon>
        <taxon>eudicotyledons</taxon>
        <taxon>Gunneridae</taxon>
        <taxon>Pentapetalae</taxon>
        <taxon>rosids</taxon>
        <taxon>malvids</taxon>
        <taxon>Brassicales</taxon>
        <taxon>Brassicaceae</taxon>
        <taxon>Brassiceae</taxon>
        <taxon>Brassica</taxon>
    </lineage>
</organism>
<name>A0A0D3DQV3_BRAOL</name>
<evidence type="ECO:0000313" key="2">
    <source>
        <dbReference type="Proteomes" id="UP000032141"/>
    </source>
</evidence>
<dbReference type="HOGENOM" id="CLU_2064782_0_0_1"/>
<sequence>MEQVMERARLTAMEQARVRREIKQAIVSVQWYKGVQPQAYLGEEDQLRPYSPLVRGRVKLEVSSPVHSVSWRSDLFGEPWVDHQGTSTVSFPVIYDRGCHSSCVQSLCTLRGESSCGGV</sequence>
<accession>A0A0D3DQV3</accession>
<keyword evidence="2" id="KW-1185">Reference proteome</keyword>
<reference evidence="1" key="2">
    <citation type="submission" date="2015-03" db="UniProtKB">
        <authorList>
            <consortium name="EnsemblPlants"/>
        </authorList>
    </citation>
    <scope>IDENTIFICATION</scope>
</reference>
<proteinExistence type="predicted"/>